<evidence type="ECO:0000313" key="1">
    <source>
        <dbReference type="EMBL" id="GMH00610.1"/>
    </source>
</evidence>
<reference evidence="1" key="1">
    <citation type="submission" date="2023-05" db="EMBL/GenBank/DDBJ databases">
        <title>Nepenthes gracilis genome sequencing.</title>
        <authorList>
            <person name="Fukushima K."/>
        </authorList>
    </citation>
    <scope>NUCLEOTIDE SEQUENCE</scope>
    <source>
        <strain evidence="1">SING2019-196</strain>
    </source>
</reference>
<keyword evidence="2" id="KW-1185">Reference proteome</keyword>
<sequence>MGCEVNKVERKVKGPVMIGLWICCDCESESGLVSPTTELERAIRGEDLQGDSDRPWNQACIEGKVQHAMLGGFSPKPWMAK</sequence>
<proteinExistence type="predicted"/>
<evidence type="ECO:0000313" key="2">
    <source>
        <dbReference type="Proteomes" id="UP001279734"/>
    </source>
</evidence>
<gene>
    <name evidence="1" type="ORF">Nepgr_002449</name>
</gene>
<protein>
    <submittedName>
        <fullName evidence="1">Uncharacterized protein</fullName>
    </submittedName>
</protein>
<dbReference type="AlphaFoldDB" id="A0AAD3P7W1"/>
<comment type="caution">
    <text evidence="1">The sequence shown here is derived from an EMBL/GenBank/DDBJ whole genome shotgun (WGS) entry which is preliminary data.</text>
</comment>
<accession>A0AAD3P7W1</accession>
<dbReference type="Proteomes" id="UP001279734">
    <property type="component" value="Unassembled WGS sequence"/>
</dbReference>
<dbReference type="EMBL" id="BSYO01000002">
    <property type="protein sequence ID" value="GMH00610.1"/>
    <property type="molecule type" value="Genomic_DNA"/>
</dbReference>
<name>A0AAD3P7W1_NEPGR</name>
<organism evidence="1 2">
    <name type="scientific">Nepenthes gracilis</name>
    <name type="common">Slender pitcher plant</name>
    <dbReference type="NCBI Taxonomy" id="150966"/>
    <lineage>
        <taxon>Eukaryota</taxon>
        <taxon>Viridiplantae</taxon>
        <taxon>Streptophyta</taxon>
        <taxon>Embryophyta</taxon>
        <taxon>Tracheophyta</taxon>
        <taxon>Spermatophyta</taxon>
        <taxon>Magnoliopsida</taxon>
        <taxon>eudicotyledons</taxon>
        <taxon>Gunneridae</taxon>
        <taxon>Pentapetalae</taxon>
        <taxon>Caryophyllales</taxon>
        <taxon>Nepenthaceae</taxon>
        <taxon>Nepenthes</taxon>
    </lineage>
</organism>